<sequence length="169" mass="18394">MPLFPAKSTAVSDLVLGCSCIWALYSLHAGTPAVNLKTRILTDGGMASNNLASVWFALTLAASTLGAFRFTETNKVTGYIALACMFSMTGCAVYSRNYYQLLACLLMFSSSRAFDITENKRLGLPPVDWLHYGLAASNFLLVAGLCHSDLPGMEKLRHWTENAMSSMFS</sequence>
<dbReference type="HOGENOM" id="CLU_1580095_0_0_1"/>
<evidence type="ECO:0000256" key="1">
    <source>
        <dbReference type="SAM" id="Phobius"/>
    </source>
</evidence>
<feature type="transmembrane region" description="Helical" evidence="1">
    <location>
        <begin position="78"/>
        <end position="99"/>
    </location>
</feature>
<dbReference type="InParanoid" id="E9GEW9"/>
<gene>
    <name evidence="2" type="ORF">DAPPUDRAFT_101930</name>
</gene>
<dbReference type="AlphaFoldDB" id="E9GEW9"/>
<dbReference type="OrthoDB" id="6342874at2759"/>
<protein>
    <submittedName>
        <fullName evidence="2">Uncharacterized protein</fullName>
    </submittedName>
</protein>
<accession>E9GEW9</accession>
<name>E9GEW9_DAPPU</name>
<dbReference type="KEGG" id="dpx:DAPPUDRAFT_101930"/>
<evidence type="ECO:0000313" key="3">
    <source>
        <dbReference type="Proteomes" id="UP000000305"/>
    </source>
</evidence>
<reference evidence="2 3" key="1">
    <citation type="journal article" date="2011" name="Science">
        <title>The ecoresponsive genome of Daphnia pulex.</title>
        <authorList>
            <person name="Colbourne J.K."/>
            <person name="Pfrender M.E."/>
            <person name="Gilbert D."/>
            <person name="Thomas W.K."/>
            <person name="Tucker A."/>
            <person name="Oakley T.H."/>
            <person name="Tokishita S."/>
            <person name="Aerts A."/>
            <person name="Arnold G.J."/>
            <person name="Basu M.K."/>
            <person name="Bauer D.J."/>
            <person name="Caceres C.E."/>
            <person name="Carmel L."/>
            <person name="Casola C."/>
            <person name="Choi J.H."/>
            <person name="Detter J.C."/>
            <person name="Dong Q."/>
            <person name="Dusheyko S."/>
            <person name="Eads B.D."/>
            <person name="Frohlich T."/>
            <person name="Geiler-Samerotte K.A."/>
            <person name="Gerlach D."/>
            <person name="Hatcher P."/>
            <person name="Jogdeo S."/>
            <person name="Krijgsveld J."/>
            <person name="Kriventseva E.V."/>
            <person name="Kultz D."/>
            <person name="Laforsch C."/>
            <person name="Lindquist E."/>
            <person name="Lopez J."/>
            <person name="Manak J.R."/>
            <person name="Muller J."/>
            <person name="Pangilinan J."/>
            <person name="Patwardhan R.P."/>
            <person name="Pitluck S."/>
            <person name="Pritham E.J."/>
            <person name="Rechtsteiner A."/>
            <person name="Rho M."/>
            <person name="Rogozin I.B."/>
            <person name="Sakarya O."/>
            <person name="Salamov A."/>
            <person name="Schaack S."/>
            <person name="Shapiro H."/>
            <person name="Shiga Y."/>
            <person name="Skalitzky C."/>
            <person name="Smith Z."/>
            <person name="Souvorov A."/>
            <person name="Sung W."/>
            <person name="Tang Z."/>
            <person name="Tsuchiya D."/>
            <person name="Tu H."/>
            <person name="Vos H."/>
            <person name="Wang M."/>
            <person name="Wolf Y.I."/>
            <person name="Yamagata H."/>
            <person name="Yamada T."/>
            <person name="Ye Y."/>
            <person name="Shaw J.R."/>
            <person name="Andrews J."/>
            <person name="Crease T.J."/>
            <person name="Tang H."/>
            <person name="Lucas S.M."/>
            <person name="Robertson H.M."/>
            <person name="Bork P."/>
            <person name="Koonin E.V."/>
            <person name="Zdobnov E.M."/>
            <person name="Grigoriev I.V."/>
            <person name="Lynch M."/>
            <person name="Boore J.L."/>
        </authorList>
    </citation>
    <scope>NUCLEOTIDE SEQUENCE [LARGE SCALE GENOMIC DNA]</scope>
</reference>
<evidence type="ECO:0000313" key="2">
    <source>
        <dbReference type="EMBL" id="EFX81910.1"/>
    </source>
</evidence>
<feature type="transmembrane region" description="Helical" evidence="1">
    <location>
        <begin position="53"/>
        <end position="71"/>
    </location>
</feature>
<keyword evidence="3" id="KW-1185">Reference proteome</keyword>
<keyword evidence="1" id="KW-0812">Transmembrane</keyword>
<proteinExistence type="predicted"/>
<keyword evidence="1" id="KW-0472">Membrane</keyword>
<organism evidence="2 3">
    <name type="scientific">Daphnia pulex</name>
    <name type="common">Water flea</name>
    <dbReference type="NCBI Taxonomy" id="6669"/>
    <lineage>
        <taxon>Eukaryota</taxon>
        <taxon>Metazoa</taxon>
        <taxon>Ecdysozoa</taxon>
        <taxon>Arthropoda</taxon>
        <taxon>Crustacea</taxon>
        <taxon>Branchiopoda</taxon>
        <taxon>Diplostraca</taxon>
        <taxon>Cladocera</taxon>
        <taxon>Anomopoda</taxon>
        <taxon>Daphniidae</taxon>
        <taxon>Daphnia</taxon>
    </lineage>
</organism>
<dbReference type="Proteomes" id="UP000000305">
    <property type="component" value="Unassembled WGS sequence"/>
</dbReference>
<dbReference type="EMBL" id="GL732541">
    <property type="protein sequence ID" value="EFX81910.1"/>
    <property type="molecule type" value="Genomic_DNA"/>
</dbReference>
<keyword evidence="1" id="KW-1133">Transmembrane helix</keyword>